<dbReference type="InterPro" id="IPR020846">
    <property type="entry name" value="MFS_dom"/>
</dbReference>
<keyword evidence="8" id="KW-1185">Reference proteome</keyword>
<evidence type="ECO:0000256" key="5">
    <source>
        <dbReference type="SAM" id="Phobius"/>
    </source>
</evidence>
<evidence type="ECO:0000256" key="3">
    <source>
        <dbReference type="ARBA" id="ARBA00022989"/>
    </source>
</evidence>
<dbReference type="InterPro" id="IPR036259">
    <property type="entry name" value="MFS_trans_sf"/>
</dbReference>
<feature type="domain" description="Major facilitator superfamily (MFS) profile" evidence="6">
    <location>
        <begin position="1"/>
        <end position="399"/>
    </location>
</feature>
<dbReference type="PANTHER" id="PTHR23527:SF1">
    <property type="entry name" value="BLL3282 PROTEIN"/>
    <property type="match status" value="1"/>
</dbReference>
<keyword evidence="3 5" id="KW-1133">Transmembrane helix</keyword>
<organism evidence="7 8">
    <name type="scientific">Pseudoclavibacter chungangensis</name>
    <dbReference type="NCBI Taxonomy" id="587635"/>
    <lineage>
        <taxon>Bacteria</taxon>
        <taxon>Bacillati</taxon>
        <taxon>Actinomycetota</taxon>
        <taxon>Actinomycetes</taxon>
        <taxon>Micrococcales</taxon>
        <taxon>Microbacteriaceae</taxon>
        <taxon>Pseudoclavibacter</taxon>
    </lineage>
</organism>
<feature type="transmembrane region" description="Helical" evidence="5">
    <location>
        <begin position="282"/>
        <end position="304"/>
    </location>
</feature>
<dbReference type="InterPro" id="IPR052952">
    <property type="entry name" value="MFS-Transporter"/>
</dbReference>
<feature type="transmembrane region" description="Helical" evidence="5">
    <location>
        <begin position="161"/>
        <end position="185"/>
    </location>
</feature>
<dbReference type="Pfam" id="PF07690">
    <property type="entry name" value="MFS_1"/>
    <property type="match status" value="1"/>
</dbReference>
<evidence type="ECO:0000256" key="4">
    <source>
        <dbReference type="ARBA" id="ARBA00023136"/>
    </source>
</evidence>
<dbReference type="InterPro" id="IPR011701">
    <property type="entry name" value="MFS"/>
</dbReference>
<feature type="transmembrane region" description="Helical" evidence="5">
    <location>
        <begin position="347"/>
        <end position="367"/>
    </location>
</feature>
<keyword evidence="4 5" id="KW-0472">Membrane</keyword>
<evidence type="ECO:0000256" key="1">
    <source>
        <dbReference type="ARBA" id="ARBA00004651"/>
    </source>
</evidence>
<evidence type="ECO:0000256" key="2">
    <source>
        <dbReference type="ARBA" id="ARBA00022692"/>
    </source>
</evidence>
<dbReference type="AlphaFoldDB" id="A0A7J5C153"/>
<gene>
    <name evidence="7" type="ORF">F8O01_01615</name>
</gene>
<dbReference type="PROSITE" id="PS50850">
    <property type="entry name" value="MFS"/>
    <property type="match status" value="1"/>
</dbReference>
<feature type="transmembrane region" description="Helical" evidence="5">
    <location>
        <begin position="76"/>
        <end position="95"/>
    </location>
</feature>
<dbReference type="SUPFAM" id="SSF103473">
    <property type="entry name" value="MFS general substrate transporter"/>
    <property type="match status" value="1"/>
</dbReference>
<dbReference type="Proteomes" id="UP000467240">
    <property type="component" value="Unassembled WGS sequence"/>
</dbReference>
<feature type="transmembrane region" description="Helical" evidence="5">
    <location>
        <begin position="310"/>
        <end position="335"/>
    </location>
</feature>
<comment type="subcellular location">
    <subcellularLocation>
        <location evidence="1">Cell membrane</location>
        <topology evidence="1">Multi-pass membrane protein</topology>
    </subcellularLocation>
</comment>
<accession>A0A7J5C153</accession>
<feature type="transmembrane region" description="Helical" evidence="5">
    <location>
        <begin position="245"/>
        <end position="270"/>
    </location>
</feature>
<sequence length="402" mass="40881">MSRSKRHDVALLTLITSAMGAGPLFNFGLAATSALVITTFGISSAAFGAILTVVFASAAVASIAFGWLADRLSLRVQFVILFGGAALALVVSGFAPDYTFLLATAVLAGLSQAMSNPTTNRTIRTLATPEQRTGWIGVKQSGVQASQLVAGILFPPLALVFGWHGAALCVSLLCVGLLVATFLVIPAAKDEPPTIVPLRTGEVRVGELERAPWGVIVLLSAVSFLSGFGVQATNAYLALFAVHDFGYGLVLGGALVATSGLIGVASRVWWGRRLARGARAGALLMLLSTGAICAAALLLLAGLLHASVLLWIAVALHGISVLGANVVVNATVMALVGPGRLGRATGVTASGMYAGFATGPFVVGALVDSTAGFTGGWLAVGAAYVLCLAASAIVLRATRDLT</sequence>
<feature type="transmembrane region" description="Helical" evidence="5">
    <location>
        <begin position="213"/>
        <end position="239"/>
    </location>
</feature>
<dbReference type="Gene3D" id="1.20.1250.20">
    <property type="entry name" value="MFS general substrate transporter like domains"/>
    <property type="match status" value="1"/>
</dbReference>
<proteinExistence type="predicted"/>
<evidence type="ECO:0000259" key="6">
    <source>
        <dbReference type="PROSITE" id="PS50850"/>
    </source>
</evidence>
<feature type="transmembrane region" description="Helical" evidence="5">
    <location>
        <begin position="44"/>
        <end position="69"/>
    </location>
</feature>
<reference evidence="7 8" key="1">
    <citation type="submission" date="2019-09" db="EMBL/GenBank/DDBJ databases">
        <title>Phylogeny of genus Pseudoclavibacter and closely related genus.</title>
        <authorList>
            <person name="Li Y."/>
        </authorList>
    </citation>
    <scope>NUCLEOTIDE SEQUENCE [LARGE SCALE GENOMIC DNA]</scope>
    <source>
        <strain evidence="7 8">DSM 23821</strain>
    </source>
</reference>
<dbReference type="GO" id="GO:0005886">
    <property type="term" value="C:plasma membrane"/>
    <property type="evidence" value="ECO:0007669"/>
    <property type="project" value="UniProtKB-SubCell"/>
</dbReference>
<evidence type="ECO:0000313" key="8">
    <source>
        <dbReference type="Proteomes" id="UP000467240"/>
    </source>
</evidence>
<evidence type="ECO:0000313" key="7">
    <source>
        <dbReference type="EMBL" id="KAB1662191.1"/>
    </source>
</evidence>
<keyword evidence="2 5" id="KW-0812">Transmembrane</keyword>
<name>A0A7J5C153_9MICO</name>
<dbReference type="GO" id="GO:0022857">
    <property type="term" value="F:transmembrane transporter activity"/>
    <property type="evidence" value="ECO:0007669"/>
    <property type="project" value="InterPro"/>
</dbReference>
<dbReference type="EMBL" id="WBJZ01000002">
    <property type="protein sequence ID" value="KAB1662191.1"/>
    <property type="molecule type" value="Genomic_DNA"/>
</dbReference>
<dbReference type="PANTHER" id="PTHR23527">
    <property type="entry name" value="BLL3282 PROTEIN"/>
    <property type="match status" value="1"/>
</dbReference>
<dbReference type="RefSeq" id="WP_158039122.1">
    <property type="nucleotide sequence ID" value="NZ_JACCFV010000001.1"/>
</dbReference>
<protein>
    <submittedName>
        <fullName evidence="7">MFS transporter</fullName>
    </submittedName>
</protein>
<feature type="transmembrane region" description="Helical" evidence="5">
    <location>
        <begin position="373"/>
        <end position="395"/>
    </location>
</feature>
<comment type="caution">
    <text evidence="7">The sequence shown here is derived from an EMBL/GenBank/DDBJ whole genome shotgun (WGS) entry which is preliminary data.</text>
</comment>
<dbReference type="OrthoDB" id="7030876at2"/>